<organism evidence="2 3">
    <name type="scientific">Cronobacter sakazakii</name>
    <name type="common">Enterobacter sakazakii</name>
    <dbReference type="NCBI Taxonomy" id="28141"/>
    <lineage>
        <taxon>Bacteria</taxon>
        <taxon>Pseudomonadati</taxon>
        <taxon>Pseudomonadota</taxon>
        <taxon>Gammaproteobacteria</taxon>
        <taxon>Enterobacterales</taxon>
        <taxon>Enterobacteriaceae</taxon>
        <taxon>Cronobacter</taxon>
    </lineage>
</organism>
<dbReference type="Proteomes" id="UP000244856">
    <property type="component" value="Unassembled WGS sequence"/>
</dbReference>
<dbReference type="NCBIfam" id="NF011664">
    <property type="entry name" value="PRK15084.1"/>
    <property type="match status" value="1"/>
</dbReference>
<accession>A0AA45HFY1</accession>
<dbReference type="RefSeq" id="WP_054625056.1">
    <property type="nucleotide sequence ID" value="NZ_CP028974.1"/>
</dbReference>
<dbReference type="Pfam" id="PF07450">
    <property type="entry name" value="HycH"/>
    <property type="match status" value="1"/>
</dbReference>
<comment type="caution">
    <text evidence="2">The sequence shown here is derived from an EMBL/GenBank/DDBJ whole genome shotgun (WGS) entry which is preliminary data.</text>
</comment>
<evidence type="ECO:0000313" key="2">
    <source>
        <dbReference type="EMBL" id="PUW04854.1"/>
    </source>
</evidence>
<protein>
    <submittedName>
        <fullName evidence="2">Formate hydrogenlyase maturation protein HycH</fullName>
    </submittedName>
    <submittedName>
        <fullName evidence="1">HycH family protein</fullName>
    </submittedName>
</protein>
<dbReference type="InterPro" id="IPR010005">
    <property type="entry name" value="Formate_DH_maturation_HycH"/>
</dbReference>
<evidence type="ECO:0000313" key="3">
    <source>
        <dbReference type="Proteomes" id="UP000244856"/>
    </source>
</evidence>
<proteinExistence type="predicted"/>
<name>A0AA45HFY1_CROSK</name>
<sequence>MSETVVFSRLSRKFVDENDATPPQAQQVIYYSLAIGHHLGVIDCLKASLACPFEAYQAWIATLAPGEAQRKMQGVPRYGEIVIDQNHVSLLARAFDEALPRQNAQQQAWSRELLGLLQAIQREPAVYVMVRRDRV</sequence>
<evidence type="ECO:0000313" key="1">
    <source>
        <dbReference type="EMBL" id="KAB0882276.1"/>
    </source>
</evidence>
<gene>
    <name evidence="2" type="ORF">B7T07_13520</name>
    <name evidence="1" type="ORF">FZI38_00600</name>
</gene>
<reference evidence="1 4" key="2">
    <citation type="submission" date="2019-09" db="EMBL/GenBank/DDBJ databases">
        <title>Prevalence, distribution, and phylogeny of type two toxin-antitoxin genes possessed by Cronobacter species where C. sakazakii homologs follow sequence type lineages.</title>
        <authorList>
            <person name="Finkelstein S."/>
            <person name="Negrete F."/>
            <person name="Jang H."/>
            <person name="Gopinath G.R."/>
            <person name="Tall B.D."/>
        </authorList>
    </citation>
    <scope>NUCLEOTIDE SEQUENCE [LARGE SCALE GENOMIC DNA]</scope>
    <source>
        <strain evidence="1 4">MOD1_Comp4</strain>
    </source>
</reference>
<dbReference type="Proteomes" id="UP000439917">
    <property type="component" value="Unassembled WGS sequence"/>
</dbReference>
<evidence type="ECO:0000313" key="4">
    <source>
        <dbReference type="Proteomes" id="UP000439917"/>
    </source>
</evidence>
<dbReference type="AlphaFoldDB" id="A0AA45HFY1"/>
<dbReference type="EMBL" id="WAGF01000001">
    <property type="protein sequence ID" value="KAB0882276.1"/>
    <property type="molecule type" value="Genomic_DNA"/>
</dbReference>
<reference evidence="2 3" key="1">
    <citation type="submission" date="2017-04" db="EMBL/GenBank/DDBJ databases">
        <title>Cronobacter sakazakii, ST83 Lineage Isolates.</title>
        <authorList>
            <person name="Chase H."/>
            <person name="Tall B."/>
            <person name="Gopinath G."/>
            <person name="Lehner A."/>
        </authorList>
    </citation>
    <scope>NUCLEOTIDE SEQUENCE [LARGE SCALE GENOMIC DNA]</scope>
    <source>
        <strain evidence="2 3">MOD1_Comp15</strain>
    </source>
</reference>
<dbReference type="EMBL" id="NCTU01000005">
    <property type="protein sequence ID" value="PUW04854.1"/>
    <property type="molecule type" value="Genomic_DNA"/>
</dbReference>